<proteinExistence type="predicted"/>
<dbReference type="Pfam" id="PF04488">
    <property type="entry name" value="Gly_transf_sug"/>
    <property type="match status" value="1"/>
</dbReference>
<dbReference type="Proteomes" id="UP001148313">
    <property type="component" value="Unassembled WGS sequence"/>
</dbReference>
<dbReference type="RefSeq" id="WP_271089736.1">
    <property type="nucleotide sequence ID" value="NZ_JAPJZH010000006.1"/>
</dbReference>
<dbReference type="InterPro" id="IPR029044">
    <property type="entry name" value="Nucleotide-diphossugar_trans"/>
</dbReference>
<sequence length="531" mass="62095">MVPKIIHQTWRDENIPGEYSELVDSWKRLNPDWEYRLWTDEDLDELVGKHFPEFLEQFRGYPNPVQRADAGRYMLLYIHGGVYADLDTRCNESFGLLADEERIVLAHEPVEHLYDHCEVRQLDHLLFNGTMVSPKRHPFWLIVFEALKRCRHSKDVMDSTGPVLLTQCVRQYDRPEQLSINSCQLFNPLTKLKVESEADQFGDYAGHRLSTHYWFGTWYQDWYETPLRRFKKIIRRTRYRLTRGEYLSREEARSRVDRGILDLPLCPDKPFEDQNITCLIPVRDAEPFLDRTVALLRALDYPKERIRIAFCEGDSADGSWEKLEGLCDELRSEFSEVLCLKKEIGIVFPRKTRWKPKIQKMRRSGLAKVRNHLIDNAIDGQTDWVLWIDADVDDYPPDILKTLLREREKIVVPNCVLEPGGATYDLNSFTVTDERRDSGYYKHVRGGVYIPPGRTPRRLHFNDLRACDRVELFGVGGTMLLVHASVHRAGIRFPEIPYVDLLETEGFGYWARDCGVVPIGLPNTEIRHVRS</sequence>
<gene>
    <name evidence="2" type="ORF">OOZ53_11700</name>
</gene>
<dbReference type="PANTHER" id="PTHR32385">
    <property type="entry name" value="MANNOSYL PHOSPHORYLINOSITOL CERAMIDE SYNTHASE"/>
    <property type="match status" value="1"/>
</dbReference>
<evidence type="ECO:0000313" key="2">
    <source>
        <dbReference type="EMBL" id="MDA4846017.1"/>
    </source>
</evidence>
<reference evidence="2" key="1">
    <citation type="submission" date="2022-11" db="EMBL/GenBank/DDBJ databases">
        <title>Hoeflea poritis sp. nov., isolated from scleractinian coral Porites lutea.</title>
        <authorList>
            <person name="Zhang G."/>
            <person name="Wei Q."/>
            <person name="Cai L."/>
        </authorList>
    </citation>
    <scope>NUCLEOTIDE SEQUENCE</scope>
    <source>
        <strain evidence="2">E7-10</strain>
    </source>
</reference>
<keyword evidence="3" id="KW-1185">Reference proteome</keyword>
<dbReference type="Pfam" id="PF03452">
    <property type="entry name" value="Anp1"/>
    <property type="match status" value="1"/>
</dbReference>
<dbReference type="Gene3D" id="3.90.550.20">
    <property type="match status" value="1"/>
</dbReference>
<evidence type="ECO:0000313" key="3">
    <source>
        <dbReference type="Proteomes" id="UP001148313"/>
    </source>
</evidence>
<protein>
    <submittedName>
        <fullName evidence="2">Glycosyltransferase</fullName>
    </submittedName>
</protein>
<organism evidence="2 3">
    <name type="scientific">Hoeflea poritis</name>
    <dbReference type="NCBI Taxonomy" id="2993659"/>
    <lineage>
        <taxon>Bacteria</taxon>
        <taxon>Pseudomonadati</taxon>
        <taxon>Pseudomonadota</taxon>
        <taxon>Alphaproteobacteria</taxon>
        <taxon>Hyphomicrobiales</taxon>
        <taxon>Rhizobiaceae</taxon>
        <taxon>Hoeflea</taxon>
    </lineage>
</organism>
<dbReference type="InterPro" id="IPR051706">
    <property type="entry name" value="Glycosyltransferase_domain"/>
</dbReference>
<accession>A0ABT4VMS1</accession>
<dbReference type="InterPro" id="IPR007577">
    <property type="entry name" value="GlycoTrfase_DXD_sugar-bd_CS"/>
</dbReference>
<evidence type="ECO:0000256" key="1">
    <source>
        <dbReference type="ARBA" id="ARBA00022679"/>
    </source>
</evidence>
<dbReference type="Gene3D" id="3.90.550.10">
    <property type="entry name" value="Spore Coat Polysaccharide Biosynthesis Protein SpsA, Chain A"/>
    <property type="match status" value="1"/>
</dbReference>
<keyword evidence="1" id="KW-0808">Transferase</keyword>
<name>A0ABT4VMS1_9HYPH</name>
<comment type="caution">
    <text evidence="2">The sequence shown here is derived from an EMBL/GenBank/DDBJ whole genome shotgun (WGS) entry which is preliminary data.</text>
</comment>
<dbReference type="CDD" id="cd00761">
    <property type="entry name" value="Glyco_tranf_GTA_type"/>
    <property type="match status" value="1"/>
</dbReference>
<dbReference type="PANTHER" id="PTHR32385:SF15">
    <property type="entry name" value="INOSITOL PHOSPHOCERAMIDE MANNOSYLTRANSFERASE 1"/>
    <property type="match status" value="1"/>
</dbReference>
<dbReference type="EMBL" id="JAPJZH010000006">
    <property type="protein sequence ID" value="MDA4846017.1"/>
    <property type="molecule type" value="Genomic_DNA"/>
</dbReference>
<dbReference type="SUPFAM" id="SSF53448">
    <property type="entry name" value="Nucleotide-diphospho-sugar transferases"/>
    <property type="match status" value="2"/>
</dbReference>